<name>A0A9J6RPL3_9GAMM</name>
<dbReference type="AlphaFoldDB" id="A0A9J6RPL3"/>
<keyword evidence="2" id="KW-1185">Reference proteome</keyword>
<gene>
    <name evidence="1" type="ORF">O0V09_14905</name>
</gene>
<protein>
    <submittedName>
        <fullName evidence="1">Uncharacterized protein</fullName>
    </submittedName>
</protein>
<accession>A0A9J6RPL3</accession>
<dbReference type="Proteomes" id="UP001069090">
    <property type="component" value="Unassembled WGS sequence"/>
</dbReference>
<sequence length="83" mass="9407">MNKAEYEHLQTMVLLIAKRHLREFTSDYMRILCIKNGLIKEDVTEDDFGGKVIVPLVKSQQLQLVRSIPAGQSSIPVWALNAP</sequence>
<reference evidence="1 2" key="1">
    <citation type="submission" date="2022-12" db="EMBL/GenBank/DDBJ databases">
        <title>Dasania phycosphaerae sp. nov., isolated from particulate material of the south coast of Korea.</title>
        <authorList>
            <person name="Jiang Y."/>
        </authorList>
    </citation>
    <scope>NUCLEOTIDE SEQUENCE [LARGE SCALE GENOMIC DNA]</scope>
    <source>
        <strain evidence="1 2">GY-19</strain>
    </source>
</reference>
<proteinExistence type="predicted"/>
<dbReference type="EMBL" id="JAPTGG010000013">
    <property type="protein sequence ID" value="MCZ0866499.1"/>
    <property type="molecule type" value="Genomic_DNA"/>
</dbReference>
<organism evidence="1 2">
    <name type="scientific">Dasania phycosphaerae</name>
    <dbReference type="NCBI Taxonomy" id="2950436"/>
    <lineage>
        <taxon>Bacteria</taxon>
        <taxon>Pseudomonadati</taxon>
        <taxon>Pseudomonadota</taxon>
        <taxon>Gammaproteobacteria</taxon>
        <taxon>Cellvibrionales</taxon>
        <taxon>Spongiibacteraceae</taxon>
        <taxon>Dasania</taxon>
    </lineage>
</organism>
<comment type="caution">
    <text evidence="1">The sequence shown here is derived from an EMBL/GenBank/DDBJ whole genome shotgun (WGS) entry which is preliminary data.</text>
</comment>
<dbReference type="RefSeq" id="WP_268905171.1">
    <property type="nucleotide sequence ID" value="NZ_JAPTGG010000013.1"/>
</dbReference>
<evidence type="ECO:0000313" key="2">
    <source>
        <dbReference type="Proteomes" id="UP001069090"/>
    </source>
</evidence>
<evidence type="ECO:0000313" key="1">
    <source>
        <dbReference type="EMBL" id="MCZ0866499.1"/>
    </source>
</evidence>